<evidence type="ECO:0000256" key="4">
    <source>
        <dbReference type="ARBA" id="ARBA00022475"/>
    </source>
</evidence>
<keyword evidence="7 8" id="KW-0472">Membrane</keyword>
<evidence type="ECO:0000256" key="6">
    <source>
        <dbReference type="ARBA" id="ARBA00022989"/>
    </source>
</evidence>
<dbReference type="AlphaFoldDB" id="A0A4U9XMW4"/>
<evidence type="ECO:0000313" key="9">
    <source>
        <dbReference type="EMBL" id="VTS14222.1"/>
    </source>
</evidence>
<feature type="transmembrane region" description="Helical" evidence="8">
    <location>
        <begin position="258"/>
        <end position="287"/>
    </location>
</feature>
<dbReference type="GO" id="GO:0005886">
    <property type="term" value="C:plasma membrane"/>
    <property type="evidence" value="ECO:0007669"/>
    <property type="project" value="UniProtKB-SubCell"/>
</dbReference>
<organism evidence="9 10">
    <name type="scientific">Streptococcus pseudoporcinus</name>
    <dbReference type="NCBI Taxonomy" id="361101"/>
    <lineage>
        <taxon>Bacteria</taxon>
        <taxon>Bacillati</taxon>
        <taxon>Bacillota</taxon>
        <taxon>Bacilli</taxon>
        <taxon>Lactobacillales</taxon>
        <taxon>Streptococcaceae</taxon>
        <taxon>Streptococcus</taxon>
    </lineage>
</organism>
<feature type="transmembrane region" description="Helical" evidence="8">
    <location>
        <begin position="294"/>
        <end position="313"/>
    </location>
</feature>
<evidence type="ECO:0000256" key="8">
    <source>
        <dbReference type="SAM" id="Phobius"/>
    </source>
</evidence>
<sequence>MQFEKKHVLYIVAAFLICFTIQANWDKGTDIIQTVIKTSLPFLYGAALAYIINIVMTAYENLLNRLVKTNRFFHLRRGVAMILAYATFIALFFWIVSIVIPDLIASINMMLSFDTGSVKQYIHDLSHNKIIAKVIHYFGGDAKITQTVSNYSQQLLKQFLSFLTSILTSMTVIASAIINVFVAFVFSFYVLGNKEQLCRQGNILVDTYTGIYAQRIHYIVGLLHNRFHGFFVGQTIEAVILGSLTALGMFLFKLPFAATIGVLVAFTALIPVVGAYIGVTIGFILIMTQSLSQAIFFVIFIVILQQFEGNLIYPRVVGSSIKLPGMWVLMAITIGASLKGIVGMIIAVPLAATFYQMIKDNIDKKQAIKKSLGQKEFSAIKTEIHI</sequence>
<feature type="transmembrane region" description="Helical" evidence="8">
    <location>
        <begin position="230"/>
        <end position="252"/>
    </location>
</feature>
<dbReference type="PANTHER" id="PTHR21716:SF53">
    <property type="entry name" value="PERMEASE PERM-RELATED"/>
    <property type="match status" value="1"/>
</dbReference>
<dbReference type="PANTHER" id="PTHR21716">
    <property type="entry name" value="TRANSMEMBRANE PROTEIN"/>
    <property type="match status" value="1"/>
</dbReference>
<evidence type="ECO:0000256" key="7">
    <source>
        <dbReference type="ARBA" id="ARBA00023136"/>
    </source>
</evidence>
<dbReference type="RefSeq" id="WP_077323279.1">
    <property type="nucleotide sequence ID" value="NZ_CABEHT010000001.1"/>
</dbReference>
<dbReference type="InterPro" id="IPR002549">
    <property type="entry name" value="AI-2E-like"/>
</dbReference>
<name>A0A4U9XMW4_9STRE</name>
<feature type="transmembrane region" description="Helical" evidence="8">
    <location>
        <begin position="325"/>
        <end position="355"/>
    </location>
</feature>
<keyword evidence="3" id="KW-0813">Transport</keyword>
<evidence type="ECO:0000256" key="2">
    <source>
        <dbReference type="ARBA" id="ARBA00009773"/>
    </source>
</evidence>
<evidence type="ECO:0000256" key="5">
    <source>
        <dbReference type="ARBA" id="ARBA00022692"/>
    </source>
</evidence>
<evidence type="ECO:0000256" key="1">
    <source>
        <dbReference type="ARBA" id="ARBA00004651"/>
    </source>
</evidence>
<comment type="subcellular location">
    <subcellularLocation>
        <location evidence="1">Cell membrane</location>
        <topology evidence="1">Multi-pass membrane protein</topology>
    </subcellularLocation>
</comment>
<dbReference type="Proteomes" id="UP000394068">
    <property type="component" value="Unassembled WGS sequence"/>
</dbReference>
<keyword evidence="6 8" id="KW-1133">Transmembrane helix</keyword>
<keyword evidence="5 8" id="KW-0812">Transmembrane</keyword>
<dbReference type="Pfam" id="PF01594">
    <property type="entry name" value="AI-2E_transport"/>
    <property type="match status" value="1"/>
</dbReference>
<feature type="transmembrane region" description="Helical" evidence="8">
    <location>
        <begin position="39"/>
        <end position="59"/>
    </location>
</feature>
<accession>A0A4U9XMW4</accession>
<evidence type="ECO:0000256" key="3">
    <source>
        <dbReference type="ARBA" id="ARBA00022448"/>
    </source>
</evidence>
<dbReference type="EMBL" id="CABEHT010000001">
    <property type="protein sequence ID" value="VTS14222.1"/>
    <property type="molecule type" value="Genomic_DNA"/>
</dbReference>
<feature type="transmembrane region" description="Helical" evidence="8">
    <location>
        <begin position="159"/>
        <end position="191"/>
    </location>
</feature>
<evidence type="ECO:0000313" key="10">
    <source>
        <dbReference type="Proteomes" id="UP000394068"/>
    </source>
</evidence>
<reference evidence="9 10" key="1">
    <citation type="submission" date="2019-05" db="EMBL/GenBank/DDBJ databases">
        <authorList>
            <consortium name="Pathogen Informatics"/>
        </authorList>
    </citation>
    <scope>NUCLEOTIDE SEQUENCE [LARGE SCALE GENOMIC DNA]</scope>
    <source>
        <strain evidence="9 10">NCTC5386</strain>
    </source>
</reference>
<keyword evidence="4" id="KW-1003">Cell membrane</keyword>
<protein>
    <submittedName>
        <fullName evidence="9">Membrane protein</fullName>
    </submittedName>
</protein>
<comment type="similarity">
    <text evidence="2">Belongs to the autoinducer-2 exporter (AI-2E) (TC 2.A.86) family.</text>
</comment>
<proteinExistence type="inferred from homology"/>
<dbReference type="GO" id="GO:0055085">
    <property type="term" value="P:transmembrane transport"/>
    <property type="evidence" value="ECO:0007669"/>
    <property type="project" value="TreeGrafter"/>
</dbReference>
<feature type="transmembrane region" description="Helical" evidence="8">
    <location>
        <begin position="79"/>
        <end position="100"/>
    </location>
</feature>
<gene>
    <name evidence="9" type="ORF">NCTC5386_01185</name>
</gene>